<evidence type="ECO:0000313" key="1">
    <source>
        <dbReference type="EMBL" id="RAO94786.1"/>
    </source>
</evidence>
<dbReference type="Proteomes" id="UP000249762">
    <property type="component" value="Unassembled WGS sequence"/>
</dbReference>
<accession>A0A328PNU3</accession>
<reference evidence="2" key="1">
    <citation type="submission" date="2018-06" db="EMBL/GenBank/DDBJ databases">
        <authorList>
            <person name="Martinez Ocampo F."/>
            <person name="Quiroz Castaneda R.E."/>
            <person name="Rojas Lopez X."/>
        </authorList>
    </citation>
    <scope>NUCLEOTIDE SEQUENCE [LARGE SCALE GENOMIC DNA]</scope>
    <source>
        <strain evidence="2">INIFAP02</strain>
    </source>
</reference>
<dbReference type="OrthoDB" id="9908463at2"/>
<gene>
    <name evidence="1" type="ORF">DNK47_03150</name>
</gene>
<dbReference type="EMBL" id="QKVO01000022">
    <property type="protein sequence ID" value="RAO94786.1"/>
    <property type="molecule type" value="Genomic_DNA"/>
</dbReference>
<dbReference type="RefSeq" id="WP_112665879.1">
    <property type="nucleotide sequence ID" value="NZ_QKVO01000022.1"/>
</dbReference>
<evidence type="ECO:0000313" key="2">
    <source>
        <dbReference type="Proteomes" id="UP000249762"/>
    </source>
</evidence>
<keyword evidence="2" id="KW-1185">Reference proteome</keyword>
<sequence>MASSLLIGLKAILVSALGFGVAYPLSQVSSSTDKSTQEDTQKLQEETGPLESKKCEIFLTNVDGTYTVVSCSNSSNTKDWYLFNSKDKTLTNIQGLTSSNWPRATLNSSIDDWKEREWKGLKGWNTIRQQGDNPIEGPFKIAYKEGTFKFPFFKYFTSGTCVAVGTIITPDTKIRFICPSFDFPTYKFTDSLLIPEYKQAFKSNGESRCFAGRQNNWKVISCEQIKITPLNK</sequence>
<organism evidence="1 2">
    <name type="scientific">Mycoplasma wenyonii</name>
    <dbReference type="NCBI Taxonomy" id="65123"/>
    <lineage>
        <taxon>Bacteria</taxon>
        <taxon>Bacillati</taxon>
        <taxon>Mycoplasmatota</taxon>
        <taxon>Mollicutes</taxon>
        <taxon>Mycoplasmataceae</taxon>
        <taxon>Mycoplasma</taxon>
    </lineage>
</organism>
<proteinExistence type="predicted"/>
<name>A0A328PNU3_9MOLU</name>
<protein>
    <submittedName>
        <fullName evidence="1">Uncharacterized protein</fullName>
    </submittedName>
</protein>
<dbReference type="AlphaFoldDB" id="A0A328PNU3"/>
<comment type="caution">
    <text evidence="1">The sequence shown here is derived from an EMBL/GenBank/DDBJ whole genome shotgun (WGS) entry which is preliminary data.</text>
</comment>